<keyword evidence="6" id="KW-0472">Membrane</keyword>
<dbReference type="InterPro" id="IPR004089">
    <property type="entry name" value="MCPsignal_dom"/>
</dbReference>
<dbReference type="Proteomes" id="UP000184600">
    <property type="component" value="Unassembled WGS sequence"/>
</dbReference>
<organism evidence="9 10">
    <name type="scientific">Vibrio quintilis</name>
    <dbReference type="NCBI Taxonomy" id="1117707"/>
    <lineage>
        <taxon>Bacteria</taxon>
        <taxon>Pseudomonadati</taxon>
        <taxon>Pseudomonadota</taxon>
        <taxon>Gammaproteobacteria</taxon>
        <taxon>Vibrionales</taxon>
        <taxon>Vibrionaceae</taxon>
        <taxon>Vibrio</taxon>
    </lineage>
</organism>
<evidence type="ECO:0000313" key="10">
    <source>
        <dbReference type="Proteomes" id="UP000184600"/>
    </source>
</evidence>
<evidence type="ECO:0000313" key="9">
    <source>
        <dbReference type="EMBL" id="SHO59098.1"/>
    </source>
</evidence>
<dbReference type="STRING" id="1117707.VQ7734_04874"/>
<evidence type="ECO:0000259" key="8">
    <source>
        <dbReference type="PROSITE" id="PS50885"/>
    </source>
</evidence>
<dbReference type="PROSITE" id="PS50111">
    <property type="entry name" value="CHEMOTAXIS_TRANSDUC_2"/>
    <property type="match status" value="1"/>
</dbReference>
<dbReference type="GO" id="GO:0016020">
    <property type="term" value="C:membrane"/>
    <property type="evidence" value="ECO:0007669"/>
    <property type="project" value="UniProtKB-SubCell"/>
</dbReference>
<keyword evidence="6" id="KW-1133">Transmembrane helix</keyword>
<comment type="subcellular location">
    <subcellularLocation>
        <location evidence="1">Membrane</location>
    </subcellularLocation>
</comment>
<evidence type="ECO:0000256" key="4">
    <source>
        <dbReference type="PROSITE-ProRule" id="PRU00284"/>
    </source>
</evidence>
<dbReference type="GO" id="GO:0006935">
    <property type="term" value="P:chemotaxis"/>
    <property type="evidence" value="ECO:0007669"/>
    <property type="project" value="UniProtKB-ARBA"/>
</dbReference>
<dbReference type="Pfam" id="PF00672">
    <property type="entry name" value="HAMP"/>
    <property type="match status" value="1"/>
</dbReference>
<evidence type="ECO:0000256" key="5">
    <source>
        <dbReference type="SAM" id="Coils"/>
    </source>
</evidence>
<accession>A0A1M7Z2B2</accession>
<keyword evidence="5" id="KW-0175">Coiled coil</keyword>
<proteinExistence type="inferred from homology"/>
<keyword evidence="2 4" id="KW-0807">Transducer</keyword>
<evidence type="ECO:0000256" key="6">
    <source>
        <dbReference type="SAM" id="Phobius"/>
    </source>
</evidence>
<dbReference type="InterPro" id="IPR003660">
    <property type="entry name" value="HAMP_dom"/>
</dbReference>
<dbReference type="Pfam" id="PF12729">
    <property type="entry name" value="4HB_MCP_1"/>
    <property type="match status" value="1"/>
</dbReference>
<dbReference type="Pfam" id="PF00015">
    <property type="entry name" value="MCPsignal"/>
    <property type="match status" value="1"/>
</dbReference>
<dbReference type="Gene3D" id="1.10.287.950">
    <property type="entry name" value="Methyl-accepting chemotaxis protein"/>
    <property type="match status" value="1"/>
</dbReference>
<evidence type="ECO:0000256" key="2">
    <source>
        <dbReference type="ARBA" id="ARBA00023224"/>
    </source>
</evidence>
<dbReference type="EMBL" id="FRFG01000095">
    <property type="protein sequence ID" value="SHO59098.1"/>
    <property type="molecule type" value="Genomic_DNA"/>
</dbReference>
<keyword evidence="6" id="KW-0812">Transmembrane</keyword>
<feature type="domain" description="Methyl-accepting transducer" evidence="7">
    <location>
        <begin position="269"/>
        <end position="505"/>
    </location>
</feature>
<dbReference type="SMART" id="SM00283">
    <property type="entry name" value="MA"/>
    <property type="match status" value="1"/>
</dbReference>
<dbReference type="SMART" id="SM00304">
    <property type="entry name" value="HAMP"/>
    <property type="match status" value="2"/>
</dbReference>
<feature type="domain" description="HAMP" evidence="8">
    <location>
        <begin position="210"/>
        <end position="264"/>
    </location>
</feature>
<dbReference type="CDD" id="cd06225">
    <property type="entry name" value="HAMP"/>
    <property type="match status" value="1"/>
</dbReference>
<evidence type="ECO:0000256" key="3">
    <source>
        <dbReference type="ARBA" id="ARBA00029447"/>
    </source>
</evidence>
<dbReference type="InterPro" id="IPR024478">
    <property type="entry name" value="HlyB_4HB_MCP"/>
</dbReference>
<dbReference type="FunFam" id="1.10.287.950:FF:000001">
    <property type="entry name" value="Methyl-accepting chemotaxis sensory transducer"/>
    <property type="match status" value="1"/>
</dbReference>
<evidence type="ECO:0000259" key="7">
    <source>
        <dbReference type="PROSITE" id="PS50111"/>
    </source>
</evidence>
<name>A0A1M7Z2B2_9VIBR</name>
<protein>
    <submittedName>
        <fullName evidence="9">Methyl-accepting chemotaxis protein PctC</fullName>
    </submittedName>
</protein>
<dbReference type="RefSeq" id="WP_073586528.1">
    <property type="nucleotide sequence ID" value="NZ_AP024897.1"/>
</dbReference>
<feature type="transmembrane region" description="Helical" evidence="6">
    <location>
        <begin position="15"/>
        <end position="34"/>
    </location>
</feature>
<evidence type="ECO:0000256" key="1">
    <source>
        <dbReference type="ARBA" id="ARBA00004370"/>
    </source>
</evidence>
<dbReference type="PANTHER" id="PTHR32089:SF120">
    <property type="entry name" value="METHYL-ACCEPTING CHEMOTAXIS PROTEIN TLPQ"/>
    <property type="match status" value="1"/>
</dbReference>
<reference evidence="10" key="1">
    <citation type="submission" date="2016-12" db="EMBL/GenBank/DDBJ databases">
        <authorList>
            <person name="Rodrigo-Torres L."/>
            <person name="Arahal R.D."/>
            <person name="Lucena T."/>
        </authorList>
    </citation>
    <scope>NUCLEOTIDE SEQUENCE [LARGE SCALE GENOMIC DNA]</scope>
</reference>
<dbReference type="AlphaFoldDB" id="A0A1M7Z2B2"/>
<keyword evidence="10" id="KW-1185">Reference proteome</keyword>
<dbReference type="PANTHER" id="PTHR32089">
    <property type="entry name" value="METHYL-ACCEPTING CHEMOTAXIS PROTEIN MCPB"/>
    <property type="match status" value="1"/>
</dbReference>
<dbReference type="GO" id="GO:0007165">
    <property type="term" value="P:signal transduction"/>
    <property type="evidence" value="ECO:0007669"/>
    <property type="project" value="UniProtKB-KW"/>
</dbReference>
<sequence>MFGIVTKSIRSKLSISMGVAVLSLIILFLTYGTLTKKLNKGVDDFGHQFLPSVSFVLNADRDLYQAYVAQLHYLLSPGQDDIKDFKDNAKQAYDGMMKFKNLMDDHPAITNKVNDFENRFRKWEQSSNEFFKLVDSGTTKEAEALLGSTVSDDFQSLRKLYDIASQELDSQAKVEVNEFSEETSKTQLYMLIFVAFIIILTGTLSYVVPKVLVSSVNDLTRRIKEISEGDGDLTQRINSKRTDELGKLASAFDDFVAKLQTLISEISSSSTSLESNVVQLTNTHENAQRVSNEQTRSIEHIAAAVNEFSVSIREVAERTLRSANETDHTAELTTQGMKIIDNSVDEINQLANSIKKANQVIEQLASESNNIVTVLEVIRNIAEQTNLLALNAAIEAARAGEQGRGFAVVADEVRSLASKTQKSTEEIQNMIDKLQRGVKDAVSSILDGSNRVEKNVELSLNIQQMFESIQSSATIVSDMATQIATATEQQSSVSEELSTNLEHLNEQNRVSQGLSNDINEVAKRVGSSVNKLSKDVGQFKIG</sequence>
<feature type="coiled-coil region" evidence="5">
    <location>
        <begin position="340"/>
        <end position="367"/>
    </location>
</feature>
<dbReference type="OrthoDB" id="2489132at2"/>
<comment type="similarity">
    <text evidence="3">Belongs to the methyl-accepting chemotaxis (MCP) protein family.</text>
</comment>
<dbReference type="PROSITE" id="PS50885">
    <property type="entry name" value="HAMP"/>
    <property type="match status" value="1"/>
</dbReference>
<feature type="transmembrane region" description="Helical" evidence="6">
    <location>
        <begin position="188"/>
        <end position="208"/>
    </location>
</feature>
<dbReference type="CDD" id="cd11386">
    <property type="entry name" value="MCP_signal"/>
    <property type="match status" value="1"/>
</dbReference>
<dbReference type="SUPFAM" id="SSF58104">
    <property type="entry name" value="Methyl-accepting chemotaxis protein (MCP) signaling domain"/>
    <property type="match status" value="1"/>
</dbReference>
<gene>
    <name evidence="9" type="primary">pctC_20</name>
    <name evidence="9" type="ORF">VQ7734_04874</name>
</gene>